<dbReference type="Gene3D" id="3.40.50.150">
    <property type="entry name" value="Vaccinia Virus protein VP39"/>
    <property type="match status" value="1"/>
</dbReference>
<evidence type="ECO:0000256" key="3">
    <source>
        <dbReference type="ARBA" id="ARBA00030757"/>
    </source>
</evidence>
<dbReference type="InterPro" id="IPR029063">
    <property type="entry name" value="SAM-dependent_MTases_sf"/>
</dbReference>
<comment type="caution">
    <text evidence="4">The sequence shown here is derived from an EMBL/GenBank/DDBJ whole genome shotgun (WGS) entry which is preliminary data.</text>
</comment>
<accession>A0A5C4MZS8</accession>
<evidence type="ECO:0000256" key="2">
    <source>
        <dbReference type="ARBA" id="ARBA00013346"/>
    </source>
</evidence>
<dbReference type="GO" id="GO:0005737">
    <property type="term" value="C:cytoplasm"/>
    <property type="evidence" value="ECO:0007669"/>
    <property type="project" value="TreeGrafter"/>
</dbReference>
<dbReference type="OrthoDB" id="9798496at2"/>
<evidence type="ECO:0000313" key="5">
    <source>
        <dbReference type="Proteomes" id="UP000305887"/>
    </source>
</evidence>
<keyword evidence="5" id="KW-1185">Reference proteome</keyword>
<dbReference type="AlphaFoldDB" id="A0A5C4MZS8"/>
<sequence length="217" mass="23237">MPDFQTRRTMMVDTQVRPSDVTRFPIIEAMLHVPREAFVPESRREAAYLGENVVLGPGRVLLEPRTLAKLLENLDIQPGERVLDVATGLGYGAAVMERMGAQVIGVEDDTARAAEAASILAAQGAANARVHHGPLTDGAPDFAPYDVILIEGAVETVPDSILAQLAENGRIGALFVEEALGIARLGRREGGQVHWRYAFNAGAAVLPGFGRTTAFVL</sequence>
<dbReference type="PANTHER" id="PTHR11579:SF18">
    <property type="entry name" value="PROTEIN-L-ISOASPARTATE O-METHYLTRANSFERASE"/>
    <property type="match status" value="1"/>
</dbReference>
<dbReference type="CDD" id="cd02440">
    <property type="entry name" value="AdoMet_MTases"/>
    <property type="match status" value="1"/>
</dbReference>
<keyword evidence="4" id="KW-0808">Transferase</keyword>
<dbReference type="PANTHER" id="PTHR11579">
    <property type="entry name" value="PROTEIN-L-ISOASPARTATE O-METHYLTRANSFERASE"/>
    <property type="match status" value="1"/>
</dbReference>
<dbReference type="GO" id="GO:0004719">
    <property type="term" value="F:protein-L-isoaspartate (D-aspartate) O-methyltransferase activity"/>
    <property type="evidence" value="ECO:0007669"/>
    <property type="project" value="InterPro"/>
</dbReference>
<evidence type="ECO:0000313" key="4">
    <source>
        <dbReference type="EMBL" id="TNC51823.1"/>
    </source>
</evidence>
<comment type="similarity">
    <text evidence="1">Belongs to the methyltransferase superfamily. L-isoaspartyl/D-aspartyl protein methyltransferase family.</text>
</comment>
<dbReference type="EMBL" id="VDFU01000003">
    <property type="protein sequence ID" value="TNC51823.1"/>
    <property type="molecule type" value="Genomic_DNA"/>
</dbReference>
<name>A0A5C4MZS8_9RHOB</name>
<proteinExistence type="inferred from homology"/>
<dbReference type="InterPro" id="IPR000682">
    <property type="entry name" value="PCMT"/>
</dbReference>
<dbReference type="Proteomes" id="UP000305887">
    <property type="component" value="Unassembled WGS sequence"/>
</dbReference>
<organism evidence="4 5">
    <name type="scientific">Rubellimicrobium rubrum</name>
    <dbReference type="NCBI Taxonomy" id="2585369"/>
    <lineage>
        <taxon>Bacteria</taxon>
        <taxon>Pseudomonadati</taxon>
        <taxon>Pseudomonadota</taxon>
        <taxon>Alphaproteobacteria</taxon>
        <taxon>Rhodobacterales</taxon>
        <taxon>Roseobacteraceae</taxon>
        <taxon>Rubellimicrobium</taxon>
    </lineage>
</organism>
<evidence type="ECO:0000256" key="1">
    <source>
        <dbReference type="ARBA" id="ARBA00005369"/>
    </source>
</evidence>
<gene>
    <name evidence="4" type="ORF">FHG66_03125</name>
</gene>
<dbReference type="Pfam" id="PF01135">
    <property type="entry name" value="PCMT"/>
    <property type="match status" value="1"/>
</dbReference>
<reference evidence="4 5" key="1">
    <citation type="submission" date="2019-06" db="EMBL/GenBank/DDBJ databases">
        <title>YIM 131921 draft genome.</title>
        <authorList>
            <person name="Jiang L."/>
        </authorList>
    </citation>
    <scope>NUCLEOTIDE SEQUENCE [LARGE SCALE GENOMIC DNA]</scope>
    <source>
        <strain evidence="4 5">YIM 131921</strain>
    </source>
</reference>
<dbReference type="SUPFAM" id="SSF53335">
    <property type="entry name" value="S-adenosyl-L-methionine-dependent methyltransferases"/>
    <property type="match status" value="1"/>
</dbReference>
<keyword evidence="4" id="KW-0489">Methyltransferase</keyword>
<dbReference type="GO" id="GO:0032259">
    <property type="term" value="P:methylation"/>
    <property type="evidence" value="ECO:0007669"/>
    <property type="project" value="UniProtKB-KW"/>
</dbReference>
<dbReference type="RefSeq" id="WP_139075244.1">
    <property type="nucleotide sequence ID" value="NZ_VDFU01000003.1"/>
</dbReference>
<protein>
    <recommendedName>
        <fullName evidence="2">Protein-L-isoaspartate O-methyltransferase</fullName>
    </recommendedName>
    <alternativeName>
        <fullName evidence="3">Protein L-isoaspartyl methyltransferase</fullName>
    </alternativeName>
</protein>